<proteinExistence type="predicted"/>
<gene>
    <name evidence="2" type="ORF">GOBAR_AA13112</name>
</gene>
<organism evidence="2 3">
    <name type="scientific">Gossypium barbadense</name>
    <name type="common">Sea Island cotton</name>
    <name type="synonym">Hibiscus barbadensis</name>
    <dbReference type="NCBI Taxonomy" id="3634"/>
    <lineage>
        <taxon>Eukaryota</taxon>
        <taxon>Viridiplantae</taxon>
        <taxon>Streptophyta</taxon>
        <taxon>Embryophyta</taxon>
        <taxon>Tracheophyta</taxon>
        <taxon>Spermatophyta</taxon>
        <taxon>Magnoliopsida</taxon>
        <taxon>eudicotyledons</taxon>
        <taxon>Gunneridae</taxon>
        <taxon>Pentapetalae</taxon>
        <taxon>rosids</taxon>
        <taxon>malvids</taxon>
        <taxon>Malvales</taxon>
        <taxon>Malvaceae</taxon>
        <taxon>Malvoideae</taxon>
        <taxon>Gossypium</taxon>
    </lineage>
</organism>
<evidence type="ECO:0008006" key="4">
    <source>
        <dbReference type="Google" id="ProtNLM"/>
    </source>
</evidence>
<evidence type="ECO:0000313" key="2">
    <source>
        <dbReference type="EMBL" id="PPS07530.1"/>
    </source>
</evidence>
<reference evidence="2 3" key="1">
    <citation type="submission" date="2015-01" db="EMBL/GenBank/DDBJ databases">
        <title>Genome of allotetraploid Gossypium barbadense reveals genomic plasticity and fiber elongation in cotton evolution.</title>
        <authorList>
            <person name="Chen X."/>
            <person name="Liu X."/>
            <person name="Zhao B."/>
            <person name="Zheng H."/>
            <person name="Hu Y."/>
            <person name="Lu G."/>
            <person name="Yang C."/>
            <person name="Chen J."/>
            <person name="Shan C."/>
            <person name="Zhang L."/>
            <person name="Zhou Y."/>
            <person name="Wang L."/>
            <person name="Guo W."/>
            <person name="Bai Y."/>
            <person name="Ruan J."/>
            <person name="Shangguan X."/>
            <person name="Mao Y."/>
            <person name="Jiang J."/>
            <person name="Zhu Y."/>
            <person name="Lei J."/>
            <person name="Kang H."/>
            <person name="Chen S."/>
            <person name="He X."/>
            <person name="Wang R."/>
            <person name="Wang Y."/>
            <person name="Chen J."/>
            <person name="Wang L."/>
            <person name="Yu S."/>
            <person name="Wang B."/>
            <person name="Wei J."/>
            <person name="Song S."/>
            <person name="Lu X."/>
            <person name="Gao Z."/>
            <person name="Gu W."/>
            <person name="Deng X."/>
            <person name="Ma D."/>
            <person name="Wang S."/>
            <person name="Liang W."/>
            <person name="Fang L."/>
            <person name="Cai C."/>
            <person name="Zhu X."/>
            <person name="Zhou B."/>
            <person name="Zhang Y."/>
            <person name="Chen Z."/>
            <person name="Xu S."/>
            <person name="Zhu R."/>
            <person name="Wang S."/>
            <person name="Zhang T."/>
            <person name="Zhao G."/>
        </authorList>
    </citation>
    <scope>NUCLEOTIDE SEQUENCE [LARGE SCALE GENOMIC DNA]</scope>
    <source>
        <strain evidence="3">cv. Xinhai21</strain>
        <tissue evidence="2">Leaf</tissue>
    </source>
</reference>
<evidence type="ECO:0000256" key="1">
    <source>
        <dbReference type="SAM" id="Coils"/>
    </source>
</evidence>
<protein>
    <recommendedName>
        <fullName evidence="4">Tubulin-specific chaperone A</fullName>
    </recommendedName>
</protein>
<accession>A0A2P5XW11</accession>
<dbReference type="OrthoDB" id="976457at2759"/>
<dbReference type="AlphaFoldDB" id="A0A2P5XW11"/>
<feature type="coiled-coil region" evidence="1">
    <location>
        <begin position="18"/>
        <end position="77"/>
    </location>
</feature>
<dbReference type="EMBL" id="KZ664126">
    <property type="protein sequence ID" value="PPS07530.1"/>
    <property type="molecule type" value="Genomic_DNA"/>
</dbReference>
<dbReference type="Proteomes" id="UP000239757">
    <property type="component" value="Unassembled WGS sequence"/>
</dbReference>
<keyword evidence="1" id="KW-0175">Coiled coil</keyword>
<sequence>MEFVSGFKRYMLKPDSKVQNLKEQIENLRYQRDRVQHFIDVSKEKGQEFDQDGKIWVNRAEEKIKEEEETVKNLEAQAKKRCFLGLCPNLKSLDLLNKKAEEDAQAVLELIQQASIFI</sequence>
<name>A0A2P5XW11_GOSBA</name>
<evidence type="ECO:0000313" key="3">
    <source>
        <dbReference type="Proteomes" id="UP000239757"/>
    </source>
</evidence>